<reference evidence="13 14" key="1">
    <citation type="journal article" date="2015" name="Genome Announc.">
        <title>Complete genome sequence of Martelella endophytica YC6887, which has antifungal activity associated with a halophyte.</title>
        <authorList>
            <person name="Khan A."/>
            <person name="Khan H."/>
            <person name="Chung E.J."/>
            <person name="Hossain M.T."/>
            <person name="Chung Y.R."/>
        </authorList>
    </citation>
    <scope>NUCLEOTIDE SEQUENCE [LARGE SCALE GENOMIC DNA]</scope>
    <source>
        <strain evidence="13">YC6887</strain>
    </source>
</reference>
<dbReference type="PANTHER" id="PTHR11562">
    <property type="entry name" value="CATION EFFLUX PROTEIN/ ZINC TRANSPORTER"/>
    <property type="match status" value="1"/>
</dbReference>
<evidence type="ECO:0000256" key="4">
    <source>
        <dbReference type="ARBA" id="ARBA00022692"/>
    </source>
</evidence>
<feature type="transmembrane region" description="Helical" evidence="10">
    <location>
        <begin position="203"/>
        <end position="220"/>
    </location>
</feature>
<keyword evidence="5" id="KW-0864">Zinc transport</keyword>
<evidence type="ECO:0000256" key="3">
    <source>
        <dbReference type="ARBA" id="ARBA00022448"/>
    </source>
</evidence>
<dbReference type="GO" id="GO:0005886">
    <property type="term" value="C:plasma membrane"/>
    <property type="evidence" value="ECO:0007669"/>
    <property type="project" value="TreeGrafter"/>
</dbReference>
<dbReference type="KEGG" id="mey:TM49_07535"/>
<dbReference type="InterPro" id="IPR027470">
    <property type="entry name" value="Cation_efflux_CTD"/>
</dbReference>
<keyword evidence="8 10" id="KW-0472">Membrane</keyword>
<comment type="subcellular location">
    <subcellularLocation>
        <location evidence="1">Membrane</location>
        <topology evidence="1">Multi-pass membrane protein</topology>
    </subcellularLocation>
</comment>
<sequence>MADHHHGSHDHGGHDHSAHAHGAHGHSHAPANFGRAFAIGISLNIVYVVLEAIFGVMSGSLALIADAGHNLSDVFGLLIAWGAMWLAAKPPTSVRTYGFKRAPILASLANAIILLIAVGAISWEAIGRFFQPEPIASVTVIWVAAAGVLVNGFTAWLFASGSKDDLNIRGAFLHMAIDALVTIGVIFAALLIMWTGFDWIDPAVSLIISAVILIGTWGLLRDSVMMAIDAVPSGIDITAVRKHLESADGVEEVHDLHIWALSTTETALTAHLVCRNTDPKHLLASLPEELKHDFGIGHTTLQIETAEAAENCHLRPSHVV</sequence>
<evidence type="ECO:0000256" key="6">
    <source>
        <dbReference type="ARBA" id="ARBA00022989"/>
    </source>
</evidence>
<protein>
    <submittedName>
        <fullName evidence="13">Cobalt transporter</fullName>
    </submittedName>
</protein>
<evidence type="ECO:0000313" key="14">
    <source>
        <dbReference type="Proteomes" id="UP000032611"/>
    </source>
</evidence>
<dbReference type="PANTHER" id="PTHR11562:SF17">
    <property type="entry name" value="RE54080P-RELATED"/>
    <property type="match status" value="1"/>
</dbReference>
<dbReference type="InterPro" id="IPR027469">
    <property type="entry name" value="Cation_efflux_TMD_sf"/>
</dbReference>
<keyword evidence="6 10" id="KW-1133">Transmembrane helix</keyword>
<feature type="compositionally biased region" description="Basic and acidic residues" evidence="9">
    <location>
        <begin position="1"/>
        <end position="18"/>
    </location>
</feature>
<organism evidence="13 14">
    <name type="scientific">Martelella endophytica</name>
    <dbReference type="NCBI Taxonomy" id="1486262"/>
    <lineage>
        <taxon>Bacteria</taxon>
        <taxon>Pseudomonadati</taxon>
        <taxon>Pseudomonadota</taxon>
        <taxon>Alphaproteobacteria</taxon>
        <taxon>Hyphomicrobiales</taxon>
        <taxon>Aurantimonadaceae</taxon>
        <taxon>Martelella</taxon>
    </lineage>
</organism>
<dbReference type="InterPro" id="IPR036837">
    <property type="entry name" value="Cation_efflux_CTD_sf"/>
</dbReference>
<feature type="transmembrane region" description="Helical" evidence="10">
    <location>
        <begin position="171"/>
        <end position="197"/>
    </location>
</feature>
<dbReference type="AlphaFoldDB" id="A0A0D5LNQ0"/>
<evidence type="ECO:0000256" key="1">
    <source>
        <dbReference type="ARBA" id="ARBA00004141"/>
    </source>
</evidence>
<evidence type="ECO:0000259" key="11">
    <source>
        <dbReference type="Pfam" id="PF01545"/>
    </source>
</evidence>
<feature type="transmembrane region" description="Helical" evidence="10">
    <location>
        <begin position="104"/>
        <end position="123"/>
    </location>
</feature>
<dbReference type="InterPro" id="IPR002524">
    <property type="entry name" value="Cation_efflux"/>
</dbReference>
<evidence type="ECO:0000256" key="7">
    <source>
        <dbReference type="ARBA" id="ARBA00023065"/>
    </source>
</evidence>
<feature type="domain" description="Cation efflux protein cytoplasmic" evidence="12">
    <location>
        <begin position="232"/>
        <end position="305"/>
    </location>
</feature>
<gene>
    <name evidence="13" type="ORF">TM49_07535</name>
</gene>
<dbReference type="RefSeq" id="WP_045680286.1">
    <property type="nucleotide sequence ID" value="NZ_CP010803.1"/>
</dbReference>
<keyword evidence="7" id="KW-0406">Ion transport</keyword>
<dbReference type="OrthoDB" id="9809646at2"/>
<evidence type="ECO:0000313" key="13">
    <source>
        <dbReference type="EMBL" id="AJY45575.1"/>
    </source>
</evidence>
<evidence type="ECO:0000256" key="8">
    <source>
        <dbReference type="ARBA" id="ARBA00023136"/>
    </source>
</evidence>
<feature type="region of interest" description="Disordered" evidence="9">
    <location>
        <begin position="1"/>
        <end position="27"/>
    </location>
</feature>
<feature type="domain" description="Cation efflux protein transmembrane" evidence="11">
    <location>
        <begin position="39"/>
        <end position="224"/>
    </location>
</feature>
<dbReference type="STRING" id="1486262.TM49_07535"/>
<keyword evidence="5" id="KW-0862">Zinc</keyword>
<proteinExistence type="inferred from homology"/>
<dbReference type="Pfam" id="PF01545">
    <property type="entry name" value="Cation_efflux"/>
    <property type="match status" value="1"/>
</dbReference>
<evidence type="ECO:0000256" key="2">
    <source>
        <dbReference type="ARBA" id="ARBA00008873"/>
    </source>
</evidence>
<feature type="transmembrane region" description="Helical" evidence="10">
    <location>
        <begin position="45"/>
        <end position="65"/>
    </location>
</feature>
<comment type="similarity">
    <text evidence="2">Belongs to the cation diffusion facilitator (CDF) transporter (TC 2.A.4) family. SLC30A subfamily.</text>
</comment>
<feature type="transmembrane region" description="Helical" evidence="10">
    <location>
        <begin position="71"/>
        <end position="88"/>
    </location>
</feature>
<feature type="transmembrane region" description="Helical" evidence="10">
    <location>
        <begin position="135"/>
        <end position="159"/>
    </location>
</feature>
<dbReference type="Gene3D" id="1.20.1510.10">
    <property type="entry name" value="Cation efflux protein transmembrane domain"/>
    <property type="match status" value="1"/>
</dbReference>
<dbReference type="HOGENOM" id="CLU_013430_0_0_5"/>
<dbReference type="Proteomes" id="UP000032611">
    <property type="component" value="Chromosome"/>
</dbReference>
<accession>A0A0D5LNQ0</accession>
<dbReference type="InterPro" id="IPR058533">
    <property type="entry name" value="Cation_efflux_TM"/>
</dbReference>
<evidence type="ECO:0000259" key="12">
    <source>
        <dbReference type="Pfam" id="PF16916"/>
    </source>
</evidence>
<keyword evidence="4 10" id="KW-0812">Transmembrane</keyword>
<dbReference type="EMBL" id="CP010803">
    <property type="protein sequence ID" value="AJY45575.1"/>
    <property type="molecule type" value="Genomic_DNA"/>
</dbReference>
<dbReference type="InterPro" id="IPR050681">
    <property type="entry name" value="CDF/SLC30A"/>
</dbReference>
<dbReference type="GO" id="GO:0005385">
    <property type="term" value="F:zinc ion transmembrane transporter activity"/>
    <property type="evidence" value="ECO:0007669"/>
    <property type="project" value="TreeGrafter"/>
</dbReference>
<dbReference type="Pfam" id="PF16916">
    <property type="entry name" value="ZT_dimer"/>
    <property type="match status" value="1"/>
</dbReference>
<dbReference type="NCBIfam" id="TIGR01297">
    <property type="entry name" value="CDF"/>
    <property type="match status" value="1"/>
</dbReference>
<evidence type="ECO:0000256" key="5">
    <source>
        <dbReference type="ARBA" id="ARBA00022906"/>
    </source>
</evidence>
<dbReference type="PATRIC" id="fig|1486262.3.peg.1553"/>
<keyword evidence="3" id="KW-0813">Transport</keyword>
<evidence type="ECO:0000256" key="10">
    <source>
        <dbReference type="SAM" id="Phobius"/>
    </source>
</evidence>
<keyword evidence="14" id="KW-1185">Reference proteome</keyword>
<dbReference type="SUPFAM" id="SSF160240">
    <property type="entry name" value="Cation efflux protein cytoplasmic domain-like"/>
    <property type="match status" value="1"/>
</dbReference>
<dbReference type="SUPFAM" id="SSF161111">
    <property type="entry name" value="Cation efflux protein transmembrane domain-like"/>
    <property type="match status" value="1"/>
</dbReference>
<evidence type="ECO:0000256" key="9">
    <source>
        <dbReference type="SAM" id="MobiDB-lite"/>
    </source>
</evidence>
<name>A0A0D5LNQ0_MAREN</name>